<reference evidence="2" key="1">
    <citation type="submission" date="2022-11" db="UniProtKB">
        <authorList>
            <consortium name="WormBaseParasite"/>
        </authorList>
    </citation>
    <scope>IDENTIFICATION</scope>
</reference>
<accession>A0A915PRL6</accession>
<evidence type="ECO:0000313" key="2">
    <source>
        <dbReference type="WBParaSite" id="sdigi.contig212.g6184.t1"/>
    </source>
</evidence>
<dbReference type="AlphaFoldDB" id="A0A915PRL6"/>
<keyword evidence="1" id="KW-1185">Reference proteome</keyword>
<dbReference type="WBParaSite" id="sdigi.contig212.g6184.t1">
    <property type="protein sequence ID" value="sdigi.contig212.g6184.t1"/>
    <property type="gene ID" value="sdigi.contig212.g6184"/>
</dbReference>
<sequence length="59" mass="6799">MRRKSENLKYFERMKDSMDDSLKRSEVFCITWLTARIGMFVKVDSDGDSDGAGDSNDEN</sequence>
<protein>
    <submittedName>
        <fullName evidence="2">Uncharacterized protein</fullName>
    </submittedName>
</protein>
<name>A0A915PRL6_9BILA</name>
<organism evidence="1 2">
    <name type="scientific">Setaria digitata</name>
    <dbReference type="NCBI Taxonomy" id="48799"/>
    <lineage>
        <taxon>Eukaryota</taxon>
        <taxon>Metazoa</taxon>
        <taxon>Ecdysozoa</taxon>
        <taxon>Nematoda</taxon>
        <taxon>Chromadorea</taxon>
        <taxon>Rhabditida</taxon>
        <taxon>Spirurina</taxon>
        <taxon>Spiruromorpha</taxon>
        <taxon>Filarioidea</taxon>
        <taxon>Setariidae</taxon>
        <taxon>Setaria</taxon>
    </lineage>
</organism>
<evidence type="ECO:0000313" key="1">
    <source>
        <dbReference type="Proteomes" id="UP000887581"/>
    </source>
</evidence>
<proteinExistence type="predicted"/>
<dbReference type="Proteomes" id="UP000887581">
    <property type="component" value="Unplaced"/>
</dbReference>